<keyword evidence="4" id="KW-0804">Transcription</keyword>
<dbReference type="InterPro" id="IPR002563">
    <property type="entry name" value="Flavin_Rdtase-like_dom"/>
</dbReference>
<organism evidence="6 7">
    <name type="scientific">Fertoeibacter niger</name>
    <dbReference type="NCBI Taxonomy" id="2656921"/>
    <lineage>
        <taxon>Bacteria</taxon>
        <taxon>Pseudomonadati</taxon>
        <taxon>Pseudomonadota</taxon>
        <taxon>Alphaproteobacteria</taxon>
        <taxon>Rhodobacterales</taxon>
        <taxon>Paracoccaceae</taxon>
        <taxon>Fertoeibacter</taxon>
    </lineage>
</organism>
<dbReference type="GO" id="GO:0003700">
    <property type="term" value="F:DNA-binding transcription factor activity"/>
    <property type="evidence" value="ECO:0007669"/>
    <property type="project" value="TreeGrafter"/>
</dbReference>
<proteinExistence type="inferred from homology"/>
<dbReference type="Pfam" id="PF03466">
    <property type="entry name" value="LysR_substrate"/>
    <property type="match status" value="1"/>
</dbReference>
<comment type="caution">
    <text evidence="6">The sequence shown here is derived from an EMBL/GenBank/DDBJ whole genome shotgun (WGS) entry which is preliminary data.</text>
</comment>
<evidence type="ECO:0000313" key="7">
    <source>
        <dbReference type="Proteomes" id="UP000484076"/>
    </source>
</evidence>
<dbReference type="Gene3D" id="2.30.110.10">
    <property type="entry name" value="Electron Transport, Fmn-binding Protein, Chain A"/>
    <property type="match status" value="1"/>
</dbReference>
<dbReference type="PANTHER" id="PTHR30346:SF0">
    <property type="entry name" value="HCA OPERON TRANSCRIPTIONAL ACTIVATOR HCAR"/>
    <property type="match status" value="1"/>
</dbReference>
<dbReference type="InterPro" id="IPR012349">
    <property type="entry name" value="Split_barrel_FMN-bd"/>
</dbReference>
<dbReference type="GO" id="GO:0010181">
    <property type="term" value="F:FMN binding"/>
    <property type="evidence" value="ECO:0007669"/>
    <property type="project" value="InterPro"/>
</dbReference>
<keyword evidence="7" id="KW-1185">Reference proteome</keyword>
<evidence type="ECO:0000256" key="3">
    <source>
        <dbReference type="ARBA" id="ARBA00023125"/>
    </source>
</evidence>
<protein>
    <submittedName>
        <fullName evidence="6">Flavin reductase</fullName>
    </submittedName>
</protein>
<gene>
    <name evidence="6" type="ORF">GEU84_015320</name>
</gene>
<dbReference type="SUPFAM" id="SSF53850">
    <property type="entry name" value="Periplasmic binding protein-like II"/>
    <property type="match status" value="1"/>
</dbReference>
<dbReference type="Pfam" id="PF01613">
    <property type="entry name" value="Flavin_Reduct"/>
    <property type="match status" value="1"/>
</dbReference>
<dbReference type="GO" id="GO:0016646">
    <property type="term" value="F:oxidoreductase activity, acting on the CH-NH group of donors, NAD or NADP as acceptor"/>
    <property type="evidence" value="ECO:0007669"/>
    <property type="project" value="UniProtKB-ARBA"/>
</dbReference>
<dbReference type="Gene3D" id="3.40.190.10">
    <property type="entry name" value="Periplasmic binding protein-like II"/>
    <property type="match status" value="2"/>
</dbReference>
<dbReference type="PANTHER" id="PTHR30346">
    <property type="entry name" value="TRANSCRIPTIONAL DUAL REGULATOR HCAR-RELATED"/>
    <property type="match status" value="1"/>
</dbReference>
<keyword evidence="3" id="KW-0238">DNA-binding</keyword>
<keyword evidence="2" id="KW-0805">Transcription regulation</keyword>
<evidence type="ECO:0000259" key="5">
    <source>
        <dbReference type="SMART" id="SM00903"/>
    </source>
</evidence>
<sequence length="390" mass="42201">MMEQTASLRDRFLAGMSQAAATVNIITTDGAHGRAGVTVSAMSSVSADTTRPTLLVCVHHLSPAATLILGNGTFCVNVLRDDQSFIADTFAGRFRDQVADKFDCTQWVTMPGGAPRAADPLVAFDCTVTSSQQVGTHYVFIGEVQAVHLGTPGSPLIYTHRSYGSPERIDGASSIAAGRQASARRLSVGCFHTFGPHILPEMIRRLTDAAPDMDFSLVEGDQRRVQESLLAGESDLALLYDLGLSPDLETIPLIDLPPYVLLAEPHPLATRAEITPEDLRDLPMILLNAPPSRYYFPGILRAAGVEPRIAHRSASFEMVRGLVAQGLGYALLATRPATMHSYDGRPLVMRPLACDAPPSRIVLAQRRGTTPSPMAEHFLWFCRDHFALDA</sequence>
<dbReference type="InterPro" id="IPR005119">
    <property type="entry name" value="LysR_subst-bd"/>
</dbReference>
<dbReference type="EMBL" id="WHUT02000009">
    <property type="protein sequence ID" value="NUB45768.1"/>
    <property type="molecule type" value="Genomic_DNA"/>
</dbReference>
<evidence type="ECO:0000256" key="2">
    <source>
        <dbReference type="ARBA" id="ARBA00023015"/>
    </source>
</evidence>
<feature type="domain" description="Flavin reductase like" evidence="5">
    <location>
        <begin position="16"/>
        <end position="165"/>
    </location>
</feature>
<dbReference type="GO" id="GO:0032993">
    <property type="term" value="C:protein-DNA complex"/>
    <property type="evidence" value="ECO:0007669"/>
    <property type="project" value="TreeGrafter"/>
</dbReference>
<evidence type="ECO:0000313" key="6">
    <source>
        <dbReference type="EMBL" id="NUB45768.1"/>
    </source>
</evidence>
<dbReference type="GO" id="GO:0003677">
    <property type="term" value="F:DNA binding"/>
    <property type="evidence" value="ECO:0007669"/>
    <property type="project" value="UniProtKB-KW"/>
</dbReference>
<accession>A0A8X8GWU8</accession>
<evidence type="ECO:0000256" key="1">
    <source>
        <dbReference type="ARBA" id="ARBA00009437"/>
    </source>
</evidence>
<name>A0A8X8GWU8_9RHOB</name>
<dbReference type="CDD" id="cd08412">
    <property type="entry name" value="PBP2_PAO1_like"/>
    <property type="match status" value="1"/>
</dbReference>
<evidence type="ECO:0000256" key="4">
    <source>
        <dbReference type="ARBA" id="ARBA00023163"/>
    </source>
</evidence>
<reference evidence="6" key="1">
    <citation type="submission" date="2020-05" db="EMBL/GenBank/DDBJ databases">
        <title>Fertoebacter nigrum gen. nov., sp. nov., a new member of the family Rhodobacteraceae.</title>
        <authorList>
            <person name="Szuroczki S."/>
            <person name="Abbaszade G."/>
            <person name="Buni D."/>
            <person name="Schumann P."/>
            <person name="Toth E."/>
        </authorList>
    </citation>
    <scope>NUCLEOTIDE SEQUENCE</scope>
    <source>
        <strain evidence="6">RG-N-1a</strain>
    </source>
</reference>
<dbReference type="Proteomes" id="UP000484076">
    <property type="component" value="Unassembled WGS sequence"/>
</dbReference>
<comment type="similarity">
    <text evidence="1">Belongs to the LysR transcriptional regulatory family.</text>
</comment>
<dbReference type="SMART" id="SM00903">
    <property type="entry name" value="Flavin_Reduct"/>
    <property type="match status" value="1"/>
</dbReference>
<dbReference type="RefSeq" id="WP_152827562.1">
    <property type="nucleotide sequence ID" value="NZ_WHUT02000009.1"/>
</dbReference>
<dbReference type="SUPFAM" id="SSF50475">
    <property type="entry name" value="FMN-binding split barrel"/>
    <property type="match status" value="1"/>
</dbReference>
<dbReference type="AlphaFoldDB" id="A0A8X8GWU8"/>